<gene>
    <name evidence="4" type="ORF">GCM10009092_26110</name>
</gene>
<evidence type="ECO:0000313" key="4">
    <source>
        <dbReference type="EMBL" id="GAA0360640.1"/>
    </source>
</evidence>
<comment type="caution">
    <text evidence="4">The sequence shown here is derived from an EMBL/GenBank/DDBJ whole genome shotgun (WGS) entry which is preliminary data.</text>
</comment>
<proteinExistence type="inferred from homology"/>
<evidence type="ECO:0000259" key="3">
    <source>
        <dbReference type="SMART" id="SM01119"/>
    </source>
</evidence>
<dbReference type="InterPro" id="IPR001608">
    <property type="entry name" value="Ala_racemase_N"/>
</dbReference>
<dbReference type="RefSeq" id="WP_343845439.1">
    <property type="nucleotide sequence ID" value="NZ_BAAAEI010000014.1"/>
</dbReference>
<dbReference type="SMART" id="SM01119">
    <property type="entry name" value="D-ser_dehydrat"/>
    <property type="match status" value="1"/>
</dbReference>
<evidence type="ECO:0000256" key="1">
    <source>
        <dbReference type="ARBA" id="ARBA00005323"/>
    </source>
</evidence>
<keyword evidence="2" id="KW-0456">Lyase</keyword>
<dbReference type="InterPro" id="IPR026956">
    <property type="entry name" value="D-ser_dehydrat-like_dom"/>
</dbReference>
<organism evidence="4 5">
    <name type="scientific">Bowmanella denitrificans</name>
    <dbReference type="NCBI Taxonomy" id="366582"/>
    <lineage>
        <taxon>Bacteria</taxon>
        <taxon>Pseudomonadati</taxon>
        <taxon>Pseudomonadota</taxon>
        <taxon>Gammaproteobacteria</taxon>
        <taxon>Alteromonadales</taxon>
        <taxon>Alteromonadaceae</taxon>
        <taxon>Bowmanella</taxon>
    </lineage>
</organism>
<name>A0ABP3H669_9ALTE</name>
<evidence type="ECO:0000313" key="5">
    <source>
        <dbReference type="Proteomes" id="UP001501757"/>
    </source>
</evidence>
<sequence length="413" mass="45136">MSLSSETVAAFTKGTGDHQSLDQGWNILAEQVSLPTAVLSRQALQNNQAWMTEYAARTGVRLAPHGKTSMAPELFSLQLQSGSWAMSLATAPQVVAASLAGVSRIIMANQLVGKHNMQLIAGQLQKGLEFYCFVDSIDNANALNQYFQAHGLQLNVLLEIGVRGGRCGVRGIAQADALAEIITTLPALRLRGVAFYEGVIHGIDAPQQIRRFVGDIRTMALTWHKQKRFAEGEVILTGAGSAWYDLVAEQMDSNSLPQDMAVVIRPGCYLIHDTGIYQDAQAGVKSRSRMACDIQGDLVSSLQVWAYVQSVPEPGMAIIGLGKRDAAFDAGLPTPMLHYRPGDKAPVPTPAHWQLTRIMDQHAMLKISAEDKLTVGDILCFSTSHPCLTMDKWRYLGIVDADYRIRQLIQTCF</sequence>
<dbReference type="Pfam" id="PF01168">
    <property type="entry name" value="Ala_racemase_N"/>
    <property type="match status" value="1"/>
</dbReference>
<accession>A0ABP3H669</accession>
<dbReference type="InterPro" id="IPR042208">
    <property type="entry name" value="D-ser_dehydrat-like_sf"/>
</dbReference>
<dbReference type="PANTHER" id="PTHR28004">
    <property type="entry name" value="ZGC:162816-RELATED"/>
    <property type="match status" value="1"/>
</dbReference>
<dbReference type="Proteomes" id="UP001501757">
    <property type="component" value="Unassembled WGS sequence"/>
</dbReference>
<dbReference type="InterPro" id="IPR029066">
    <property type="entry name" value="PLP-binding_barrel"/>
</dbReference>
<dbReference type="SUPFAM" id="SSF51419">
    <property type="entry name" value="PLP-binding barrel"/>
    <property type="match status" value="1"/>
</dbReference>
<dbReference type="Gene3D" id="2.40.37.20">
    <property type="entry name" value="D-serine dehydratase-like domain"/>
    <property type="match status" value="1"/>
</dbReference>
<protein>
    <submittedName>
        <fullName evidence="4">Amino acid deaminase</fullName>
    </submittedName>
</protein>
<evidence type="ECO:0000256" key="2">
    <source>
        <dbReference type="ARBA" id="ARBA00023239"/>
    </source>
</evidence>
<dbReference type="PANTHER" id="PTHR28004:SF8">
    <property type="entry name" value="D-SERINE DEAMINASE"/>
    <property type="match status" value="1"/>
</dbReference>
<dbReference type="InterPro" id="IPR051466">
    <property type="entry name" value="D-amino_acid_metab_enzyme"/>
</dbReference>
<dbReference type="EMBL" id="BAAAEI010000014">
    <property type="protein sequence ID" value="GAA0360640.1"/>
    <property type="molecule type" value="Genomic_DNA"/>
</dbReference>
<reference evidence="5" key="1">
    <citation type="journal article" date="2019" name="Int. J. Syst. Evol. Microbiol.">
        <title>The Global Catalogue of Microorganisms (GCM) 10K type strain sequencing project: providing services to taxonomists for standard genome sequencing and annotation.</title>
        <authorList>
            <consortium name="The Broad Institute Genomics Platform"/>
            <consortium name="The Broad Institute Genome Sequencing Center for Infectious Disease"/>
            <person name="Wu L."/>
            <person name="Ma J."/>
        </authorList>
    </citation>
    <scope>NUCLEOTIDE SEQUENCE [LARGE SCALE GENOMIC DNA]</scope>
    <source>
        <strain evidence="5">JCM 13378</strain>
    </source>
</reference>
<dbReference type="Gene3D" id="3.20.20.10">
    <property type="entry name" value="Alanine racemase"/>
    <property type="match status" value="1"/>
</dbReference>
<comment type="similarity">
    <text evidence="1">Belongs to the DSD1 family.</text>
</comment>
<dbReference type="CDD" id="cd06818">
    <property type="entry name" value="PLPDE_III_cryptic_DSD"/>
    <property type="match status" value="1"/>
</dbReference>
<dbReference type="Pfam" id="PF14031">
    <property type="entry name" value="D-ser_dehydrat"/>
    <property type="match status" value="1"/>
</dbReference>
<feature type="domain" description="D-serine dehydratase-like" evidence="3">
    <location>
        <begin position="301"/>
        <end position="400"/>
    </location>
</feature>
<keyword evidence="5" id="KW-1185">Reference proteome</keyword>